<evidence type="ECO:0000256" key="18">
    <source>
        <dbReference type="ARBA" id="ARBA00041306"/>
    </source>
</evidence>
<keyword evidence="8" id="KW-0256">Endoplasmic reticulum</keyword>
<reference evidence="22" key="4">
    <citation type="submission" date="2025-08" db="UniProtKB">
        <authorList>
            <consortium name="Ensembl"/>
        </authorList>
    </citation>
    <scope>IDENTIFICATION</scope>
</reference>
<evidence type="ECO:0000256" key="12">
    <source>
        <dbReference type="ARBA" id="ARBA00023157"/>
    </source>
</evidence>
<evidence type="ECO:0000256" key="1">
    <source>
        <dbReference type="ARBA" id="ARBA00004240"/>
    </source>
</evidence>
<dbReference type="PROSITE" id="PS50240">
    <property type="entry name" value="TRYPSIN_DOM"/>
    <property type="match status" value="1"/>
</dbReference>
<evidence type="ECO:0000256" key="13">
    <source>
        <dbReference type="ARBA" id="ARBA00023180"/>
    </source>
</evidence>
<feature type="domain" description="Peptidase S1" evidence="21">
    <location>
        <begin position="1"/>
        <end position="114"/>
    </location>
</feature>
<sequence length="118" mass="12980">MVFVSGWGKQFQHRLPDSLMEIEVPIVDHNQCRSVYAALGRQVTDDMICAGLQQGGSDACQGDSGGPMVVMDRHTLHWFLAATVSWGDGCGEDNKYGVYSDIQKSLAWIQNVTGVKNF</sequence>
<dbReference type="GO" id="GO:0006508">
    <property type="term" value="P:proteolysis"/>
    <property type="evidence" value="ECO:0007669"/>
    <property type="project" value="UniProtKB-KW"/>
</dbReference>
<proteinExistence type="predicted"/>
<dbReference type="FunFam" id="2.40.10.10:FF:000011">
    <property type="entry name" value="Coagulation factor X"/>
    <property type="match status" value="1"/>
</dbReference>
<reference evidence="23" key="1">
    <citation type="journal article" date="2006" name="Science">
        <title>Ancient noncoding elements conserved in the human genome.</title>
        <authorList>
            <person name="Venkatesh B."/>
            <person name="Kirkness E.F."/>
            <person name="Loh Y.H."/>
            <person name="Halpern A.L."/>
            <person name="Lee A.P."/>
            <person name="Johnson J."/>
            <person name="Dandona N."/>
            <person name="Viswanathan L.D."/>
            <person name="Tay A."/>
            <person name="Venter J.C."/>
            <person name="Strausberg R.L."/>
            <person name="Brenner S."/>
        </authorList>
    </citation>
    <scope>NUCLEOTIDE SEQUENCE [LARGE SCALE GENOMIC DNA]</scope>
</reference>
<evidence type="ECO:0000256" key="11">
    <source>
        <dbReference type="ARBA" id="ARBA00023084"/>
    </source>
</evidence>
<evidence type="ECO:0000256" key="19">
    <source>
        <dbReference type="ARBA" id="ARBA00042403"/>
    </source>
</evidence>
<keyword evidence="5" id="KW-0645">Protease</keyword>
<reference evidence="22" key="5">
    <citation type="submission" date="2025-09" db="UniProtKB">
        <authorList>
            <consortium name="Ensembl"/>
        </authorList>
    </citation>
    <scope>IDENTIFICATION</scope>
</reference>
<evidence type="ECO:0000256" key="14">
    <source>
        <dbReference type="ARBA" id="ARBA00036045"/>
    </source>
</evidence>
<keyword evidence="7" id="KW-0378">Hydrolase</keyword>
<dbReference type="Ensembl" id="ENSCMIT00000005353.1">
    <property type="protein sequence ID" value="ENSCMIP00000005169.1"/>
    <property type="gene ID" value="ENSCMIG00000003044.1"/>
</dbReference>
<dbReference type="PROSITE" id="PS00135">
    <property type="entry name" value="TRYPSIN_SER"/>
    <property type="match status" value="1"/>
</dbReference>
<evidence type="ECO:0000256" key="10">
    <source>
        <dbReference type="ARBA" id="ARBA00023034"/>
    </source>
</evidence>
<dbReference type="GeneTree" id="ENSGT00950000183084"/>
<dbReference type="GO" id="GO:0004252">
    <property type="term" value="F:serine-type endopeptidase activity"/>
    <property type="evidence" value="ECO:0007669"/>
    <property type="project" value="UniProtKB-EC"/>
</dbReference>
<dbReference type="Pfam" id="PF00089">
    <property type="entry name" value="Trypsin"/>
    <property type="match status" value="1"/>
</dbReference>
<dbReference type="InterPro" id="IPR033116">
    <property type="entry name" value="TRYPSIN_SER"/>
</dbReference>
<reference evidence="23" key="2">
    <citation type="journal article" date="2007" name="PLoS Biol.">
        <title>Survey sequencing and comparative analysis of the elephant shark (Callorhinchus milii) genome.</title>
        <authorList>
            <person name="Venkatesh B."/>
            <person name="Kirkness E.F."/>
            <person name="Loh Y.H."/>
            <person name="Halpern A.L."/>
            <person name="Lee A.P."/>
            <person name="Johnson J."/>
            <person name="Dandona N."/>
            <person name="Viswanathan L.D."/>
            <person name="Tay A."/>
            <person name="Venter J.C."/>
            <person name="Strausberg R.L."/>
            <person name="Brenner S."/>
        </authorList>
    </citation>
    <scope>NUCLEOTIDE SEQUENCE [LARGE SCALE GENOMIC DNA]</scope>
</reference>
<dbReference type="SUPFAM" id="SSF50494">
    <property type="entry name" value="Trypsin-like serine proteases"/>
    <property type="match status" value="1"/>
</dbReference>
<dbReference type="PANTHER" id="PTHR24264:SF65">
    <property type="entry name" value="SRCR DOMAIN-CONTAINING PROTEIN"/>
    <property type="match status" value="1"/>
</dbReference>
<evidence type="ECO:0000313" key="22">
    <source>
        <dbReference type="Ensembl" id="ENSCMIP00000005169.1"/>
    </source>
</evidence>
<evidence type="ECO:0000256" key="7">
    <source>
        <dbReference type="ARBA" id="ARBA00022801"/>
    </source>
</evidence>
<dbReference type="AlphaFoldDB" id="A0A4W3H594"/>
<evidence type="ECO:0000256" key="9">
    <source>
        <dbReference type="ARBA" id="ARBA00022825"/>
    </source>
</evidence>
<dbReference type="InterPro" id="IPR050127">
    <property type="entry name" value="Serine_Proteases_S1"/>
</dbReference>
<evidence type="ECO:0000313" key="23">
    <source>
        <dbReference type="Proteomes" id="UP000314986"/>
    </source>
</evidence>
<keyword evidence="4" id="KW-0964">Secreted</keyword>
<comment type="subcellular location">
    <subcellularLocation>
        <location evidence="1">Endoplasmic reticulum</location>
    </subcellularLocation>
    <subcellularLocation>
        <location evidence="2">Golgi apparatus</location>
    </subcellularLocation>
    <subcellularLocation>
        <location evidence="3">Secreted</location>
    </subcellularLocation>
</comment>
<evidence type="ECO:0000256" key="15">
    <source>
        <dbReference type="ARBA" id="ARBA00037553"/>
    </source>
</evidence>
<keyword evidence="23" id="KW-1185">Reference proteome</keyword>
<dbReference type="Gene3D" id="2.40.10.10">
    <property type="entry name" value="Trypsin-like serine proteases"/>
    <property type="match status" value="1"/>
</dbReference>
<keyword evidence="10" id="KW-0333">Golgi apparatus</keyword>
<evidence type="ECO:0000256" key="16">
    <source>
        <dbReference type="ARBA" id="ARBA00038995"/>
    </source>
</evidence>
<dbReference type="InterPro" id="IPR001254">
    <property type="entry name" value="Trypsin_dom"/>
</dbReference>
<dbReference type="Proteomes" id="UP000314986">
    <property type="component" value="Unassembled WGS sequence"/>
</dbReference>
<evidence type="ECO:0000256" key="8">
    <source>
        <dbReference type="ARBA" id="ARBA00022824"/>
    </source>
</evidence>
<dbReference type="EC" id="3.4.21.69" evidence="16"/>
<dbReference type="GO" id="GO:0005615">
    <property type="term" value="C:extracellular space"/>
    <property type="evidence" value="ECO:0007669"/>
    <property type="project" value="TreeGrafter"/>
</dbReference>
<reference evidence="23" key="3">
    <citation type="journal article" date="2014" name="Nature">
        <title>Elephant shark genome provides unique insights into gnathostome evolution.</title>
        <authorList>
            <consortium name="International Elephant Shark Genome Sequencing Consortium"/>
            <person name="Venkatesh B."/>
            <person name="Lee A.P."/>
            <person name="Ravi V."/>
            <person name="Maurya A.K."/>
            <person name="Lian M.M."/>
            <person name="Swann J.B."/>
            <person name="Ohta Y."/>
            <person name="Flajnik M.F."/>
            <person name="Sutoh Y."/>
            <person name="Kasahara M."/>
            <person name="Hoon S."/>
            <person name="Gangu V."/>
            <person name="Roy S.W."/>
            <person name="Irimia M."/>
            <person name="Korzh V."/>
            <person name="Kondrychyn I."/>
            <person name="Lim Z.W."/>
            <person name="Tay B.H."/>
            <person name="Tohari S."/>
            <person name="Kong K.W."/>
            <person name="Ho S."/>
            <person name="Lorente-Galdos B."/>
            <person name="Quilez J."/>
            <person name="Marques-Bonet T."/>
            <person name="Raney B.J."/>
            <person name="Ingham P.W."/>
            <person name="Tay A."/>
            <person name="Hillier L.W."/>
            <person name="Minx P."/>
            <person name="Boehm T."/>
            <person name="Wilson R.K."/>
            <person name="Brenner S."/>
            <person name="Warren W.C."/>
        </authorList>
    </citation>
    <scope>NUCLEOTIDE SEQUENCE [LARGE SCALE GENOMIC DNA]</scope>
</reference>
<dbReference type="STRING" id="7868.ENSCMIP00000005169"/>
<dbReference type="InterPro" id="IPR009003">
    <property type="entry name" value="Peptidase_S1_PA"/>
</dbReference>
<evidence type="ECO:0000259" key="21">
    <source>
        <dbReference type="PROSITE" id="PS50240"/>
    </source>
</evidence>
<keyword evidence="13" id="KW-0325">Glycoprotein</keyword>
<accession>A0A4W3H594</accession>
<evidence type="ECO:0000256" key="4">
    <source>
        <dbReference type="ARBA" id="ARBA00022525"/>
    </source>
</evidence>
<keyword evidence="6" id="KW-0356">Hemostasis</keyword>
<comment type="function">
    <text evidence="15">Protein C is a vitamin K-dependent serine protease that regulates blood coagulation by inactivating factors Va and VIIIa in the presence of calcium ions and phospholipids. Exerts a protective effect on the endothelial cell barrier function.</text>
</comment>
<name>A0A4W3H594_CALMI</name>
<organism evidence="22 23">
    <name type="scientific">Callorhinchus milii</name>
    <name type="common">Ghost shark</name>
    <dbReference type="NCBI Taxonomy" id="7868"/>
    <lineage>
        <taxon>Eukaryota</taxon>
        <taxon>Metazoa</taxon>
        <taxon>Chordata</taxon>
        <taxon>Craniata</taxon>
        <taxon>Vertebrata</taxon>
        <taxon>Chondrichthyes</taxon>
        <taxon>Holocephali</taxon>
        <taxon>Chimaeriformes</taxon>
        <taxon>Callorhinchidae</taxon>
        <taxon>Callorhinchus</taxon>
    </lineage>
</organism>
<keyword evidence="9" id="KW-0720">Serine protease</keyword>
<keyword evidence="12" id="KW-1015">Disulfide bond</keyword>
<dbReference type="GO" id="GO:0005794">
    <property type="term" value="C:Golgi apparatus"/>
    <property type="evidence" value="ECO:0007669"/>
    <property type="project" value="UniProtKB-SubCell"/>
</dbReference>
<protein>
    <recommendedName>
        <fullName evidence="17">Vitamin K-dependent protein C</fullName>
        <ecNumber evidence="16">3.4.21.69</ecNumber>
    </recommendedName>
    <alternativeName>
        <fullName evidence="20">Anticoagulant protein C</fullName>
    </alternativeName>
    <alternativeName>
        <fullName evidence="18">Autoprothrombin IIA</fullName>
    </alternativeName>
    <alternativeName>
        <fullName evidence="19">Blood coagulation factor XIV</fullName>
    </alternativeName>
</protein>
<dbReference type="CDD" id="cd00190">
    <property type="entry name" value="Tryp_SPc"/>
    <property type="match status" value="1"/>
</dbReference>
<evidence type="ECO:0000256" key="20">
    <source>
        <dbReference type="ARBA" id="ARBA00042906"/>
    </source>
</evidence>
<evidence type="ECO:0000256" key="17">
    <source>
        <dbReference type="ARBA" id="ARBA00040219"/>
    </source>
</evidence>
<dbReference type="PANTHER" id="PTHR24264">
    <property type="entry name" value="TRYPSIN-RELATED"/>
    <property type="match status" value="1"/>
</dbReference>
<evidence type="ECO:0000256" key="5">
    <source>
        <dbReference type="ARBA" id="ARBA00022670"/>
    </source>
</evidence>
<dbReference type="InParanoid" id="A0A4W3H594"/>
<dbReference type="GO" id="GO:0007596">
    <property type="term" value="P:blood coagulation"/>
    <property type="evidence" value="ECO:0007669"/>
    <property type="project" value="UniProtKB-KW"/>
</dbReference>
<dbReference type="InterPro" id="IPR043504">
    <property type="entry name" value="Peptidase_S1_PA_chymotrypsin"/>
</dbReference>
<evidence type="ECO:0000256" key="3">
    <source>
        <dbReference type="ARBA" id="ARBA00004613"/>
    </source>
</evidence>
<keyword evidence="11" id="KW-0094">Blood coagulation</keyword>
<comment type="catalytic activity">
    <reaction evidence="14">
        <text>Degradation of blood coagulation factors Va and VIIIa.</text>
        <dbReference type="EC" id="3.4.21.69"/>
    </reaction>
</comment>
<dbReference type="GO" id="GO:0005783">
    <property type="term" value="C:endoplasmic reticulum"/>
    <property type="evidence" value="ECO:0007669"/>
    <property type="project" value="UniProtKB-SubCell"/>
</dbReference>
<dbReference type="OMA" id="CEDRNIW"/>
<dbReference type="SMART" id="SM00020">
    <property type="entry name" value="Tryp_SPc"/>
    <property type="match status" value="1"/>
</dbReference>
<evidence type="ECO:0000256" key="2">
    <source>
        <dbReference type="ARBA" id="ARBA00004555"/>
    </source>
</evidence>
<evidence type="ECO:0000256" key="6">
    <source>
        <dbReference type="ARBA" id="ARBA00022696"/>
    </source>
</evidence>